<organism evidence="4 6">
    <name type="scientific">Burkholderia glumae</name>
    <name type="common">Pseudomonas glumae</name>
    <dbReference type="NCBI Taxonomy" id="337"/>
    <lineage>
        <taxon>Bacteria</taxon>
        <taxon>Pseudomonadati</taxon>
        <taxon>Pseudomonadota</taxon>
        <taxon>Betaproteobacteria</taxon>
        <taxon>Burkholderiales</taxon>
        <taxon>Burkholderiaceae</taxon>
        <taxon>Burkholderia</taxon>
    </lineage>
</organism>
<dbReference type="PANTHER" id="PTHR36153">
    <property type="entry name" value="INNER MEMBRANE PROTEIN-RELATED"/>
    <property type="match status" value="1"/>
</dbReference>
<gene>
    <name evidence="4" type="ORF">I6H06_01050</name>
    <name evidence="5" type="ORF">NFI99_03760</name>
</gene>
<feature type="coiled-coil region" evidence="1">
    <location>
        <begin position="538"/>
        <end position="565"/>
    </location>
</feature>
<name>A0AAP9XYJ0_BURGL</name>
<evidence type="ECO:0000313" key="5">
    <source>
        <dbReference type="EMBL" id="USS43585.1"/>
    </source>
</evidence>
<dbReference type="InterPro" id="IPR025743">
    <property type="entry name" value="TssM1_N"/>
</dbReference>
<dbReference type="Proteomes" id="UP001056386">
    <property type="component" value="Chromosome 2"/>
</dbReference>
<reference evidence="5" key="2">
    <citation type="submission" date="2022-06" db="EMBL/GenBank/DDBJ databases">
        <title>Draft genome sequence of Burkholderia glumae strain GR20004 isolated from rice panicle showing bacterial panicle blight.</title>
        <authorList>
            <person name="Choi S.Y."/>
            <person name="Lee Y.H."/>
        </authorList>
    </citation>
    <scope>NUCLEOTIDE SEQUENCE</scope>
    <source>
        <strain evidence="5">GR20004</strain>
    </source>
</reference>
<evidence type="ECO:0000256" key="2">
    <source>
        <dbReference type="SAM" id="Phobius"/>
    </source>
</evidence>
<feature type="transmembrane region" description="Helical" evidence="2">
    <location>
        <begin position="20"/>
        <end position="41"/>
    </location>
</feature>
<evidence type="ECO:0000259" key="3">
    <source>
        <dbReference type="Pfam" id="PF14331"/>
    </source>
</evidence>
<dbReference type="Proteomes" id="UP000594892">
    <property type="component" value="Chromosome 1"/>
</dbReference>
<evidence type="ECO:0000313" key="4">
    <source>
        <dbReference type="EMBL" id="QPQ90394.1"/>
    </source>
</evidence>
<feature type="domain" description="Type VI secretion system component TssM1 N-terminal" evidence="3">
    <location>
        <begin position="172"/>
        <end position="410"/>
    </location>
</feature>
<evidence type="ECO:0000256" key="1">
    <source>
        <dbReference type="SAM" id="Coils"/>
    </source>
</evidence>
<keyword evidence="2" id="KW-1133">Transmembrane helix</keyword>
<dbReference type="EMBL" id="CP099583">
    <property type="protein sequence ID" value="USS43585.1"/>
    <property type="molecule type" value="Genomic_DNA"/>
</dbReference>
<dbReference type="PANTHER" id="PTHR36153:SF1">
    <property type="entry name" value="TYPE VI SECRETION SYSTEM COMPONENT TSSM1"/>
    <property type="match status" value="1"/>
</dbReference>
<proteinExistence type="predicted"/>
<evidence type="ECO:0000313" key="7">
    <source>
        <dbReference type="Proteomes" id="UP001056386"/>
    </source>
</evidence>
<dbReference type="GeneID" id="45695155"/>
<keyword evidence="7" id="KW-1185">Reference proteome</keyword>
<reference evidence="4 6" key="1">
    <citation type="submission" date="2020-12" db="EMBL/GenBank/DDBJ databases">
        <title>FDA dAtabase for Regulatory Grade micrObial Sequences (FDA-ARGOS): Supporting development and validation of Infectious Disease Dx tests.</title>
        <authorList>
            <person name="Minogue T."/>
            <person name="Wolcott M."/>
            <person name="Wasieloski L."/>
            <person name="Aguilar W."/>
            <person name="Moore D."/>
            <person name="Jaissle J."/>
            <person name="Tallon L."/>
            <person name="Sadzewicz L."/>
            <person name="Zhao X."/>
            <person name="Boylan J."/>
            <person name="Ott S."/>
            <person name="Bowen H."/>
            <person name="Vavikolanu K."/>
            <person name="Mehta A."/>
            <person name="Aluvathingal J."/>
            <person name="Nadendla S."/>
            <person name="Yan Y."/>
            <person name="Sichtig H."/>
        </authorList>
    </citation>
    <scope>NUCLEOTIDE SEQUENCE [LARGE SCALE GENOMIC DNA]</scope>
    <source>
        <strain evidence="4 6">FDAARGOS_949</strain>
    </source>
</reference>
<keyword evidence="2" id="KW-0812">Transmembrane</keyword>
<keyword evidence="2" id="KW-0472">Membrane</keyword>
<protein>
    <submittedName>
        <fullName evidence="4">Type VI secretion protein</fullName>
    </submittedName>
    <submittedName>
        <fullName evidence="5">Type VI secretion system protein</fullName>
    </submittedName>
</protein>
<dbReference type="InterPro" id="IPR053156">
    <property type="entry name" value="T6SS_TssM-like"/>
</dbReference>
<dbReference type="RefSeq" id="WP_012733548.1">
    <property type="nucleotide sequence ID" value="NZ_CP021075.1"/>
</dbReference>
<accession>A0AAP9XYJ0</accession>
<sequence length="1339" mass="145082">MDAILKSTAWLKAQTGWAPAAGTLKLVLGVLAALLALAVLAKLAGKLWARLGPLLKAPAVPPLCGCEPAAETRAKGWIERASLALDYLRTGREWRYATPWLLVLGQAGAGKTSLLESVGPQHTQPLGERQQSLALEGASWHAIDQSLVLDPLGKWPEAAASAMLDSGTADGADARRWLKFLDQLDALRPERALDGIVLVVCATTFLQRDPARLMAAAQNARQQLRTIEDRLEFALPVYVVVTACDHVEGFGAFWRSQAPQRHTEMVGWSAPSQTFDTPPTQWGAQIFAAIGAQLRALQVETAAHCERIAADDADPMFLYPLRFAQLQGPFEQWLSVVFQVSAWETTFFLRGVYFTGLVAEPGEPLEARDGPRRDVAFVRDLMLEKVLAEKHLARPTRAGVWSRNLLIRRVQWACVIGFSLLLLAFAVRVWMIDAQIGRVIQALERMQQLQAPAPGAGCIAQAPVYQLIEQVAQIDADASSWLLPASLFDSRLSHQSARRVIDTALRKVILPGLACQLSQRAYALGNEANRGISAGLGYTQALDQLQGFVQQADQYERNAARFQRLLGKTPYARERVPLPGFFDLVEYAYRTPVPPYLRAHAGLLPVTLGDLTERDFSGEIATPPQLRQSVGNHIVALAAQAGSLLQAELQSGLPLLEQLQARQQPILAHVRQFTHWLNWIRTAWLGSSAAANPILTVQNQLLASLQPLVADFGYPSYIQAQVSAQFDAAHQYPLAMQTLNALTLPGYGALFVNVNGQITLNPAMQGELTGLDALGSLGYMSIDPLASFSCTGKLANWSQGLLKDAAQYPADYRKFLAQPMLKGGQPDALYRQLARYQLELAMNNQLAQAQAAAGYAASGTDTSTEAQQSADSGNFAAVAPLVLNVEQQFRALGMDGSATQLTQCAHQYANSQLGRISLLADQSQLYQPAYLPASPAPDAYFFDLGSTPVVTDMLARQVSRVQVLVGYAQPFLTYLGQAGPSASNASANTANAAYWNNTASELRRYTQGKDPNSQPAVLDNLFLKLLPALQNDNCGEQLAAYSSPALGNDLFSNYRGQLMQGVQMHCKGERYAQAQNAFQPVASRFTRDLAGRYPFGTLDADDASLDAVKGFFTDYEGRRAALQKQVAGINDPYWKSVRQFLAQLDQVDAFLQGNVVPGTAPGDPAADPLLSLNVNFRALKPGANGSNQIIEMNLVSGAKGASFPNGGSTLDWQFGQPLVLDLSWAGLSPWRPSLAVGAPDLQVDGNTASFAAAGNWALLRMMERHRPSADPATDPRDATRSLLQFDVPVLDSSRAGSPATDTAHVFLGIRLSNVNAKTPTPLKLPAVFPISVPPLTPRP</sequence>
<evidence type="ECO:0000313" key="6">
    <source>
        <dbReference type="Proteomes" id="UP000594892"/>
    </source>
</evidence>
<keyword evidence="1" id="KW-0175">Coiled coil</keyword>
<dbReference type="EMBL" id="CP065600">
    <property type="protein sequence ID" value="QPQ90394.1"/>
    <property type="molecule type" value="Genomic_DNA"/>
</dbReference>
<feature type="transmembrane region" description="Helical" evidence="2">
    <location>
        <begin position="412"/>
        <end position="431"/>
    </location>
</feature>
<dbReference type="Pfam" id="PF14331">
    <property type="entry name" value="IcmF-related_N"/>
    <property type="match status" value="1"/>
</dbReference>